<feature type="domain" description="Transposase IS4-like" evidence="1">
    <location>
        <begin position="107"/>
        <end position="344"/>
    </location>
</feature>
<dbReference type="Pfam" id="PF13808">
    <property type="entry name" value="DDE_Tnp_1_assoc"/>
    <property type="match status" value="1"/>
</dbReference>
<dbReference type="Pfam" id="PF01609">
    <property type="entry name" value="DDE_Tnp_1"/>
    <property type="match status" value="1"/>
</dbReference>
<dbReference type="PANTHER" id="PTHR30298:SF0">
    <property type="entry name" value="PROTEIN YBFL-RELATED"/>
    <property type="match status" value="1"/>
</dbReference>
<dbReference type="EMBL" id="BAABBO010000023">
    <property type="protein sequence ID" value="GAA3979265.1"/>
    <property type="molecule type" value="Genomic_DNA"/>
</dbReference>
<dbReference type="Proteomes" id="UP001501337">
    <property type="component" value="Unassembled WGS sequence"/>
</dbReference>
<evidence type="ECO:0000259" key="1">
    <source>
        <dbReference type="Pfam" id="PF01609"/>
    </source>
</evidence>
<comment type="caution">
    <text evidence="3">The sequence shown here is derived from an EMBL/GenBank/DDBJ whole genome shotgun (WGS) entry which is preliminary data.</text>
</comment>
<dbReference type="InterPro" id="IPR051698">
    <property type="entry name" value="Transposase_11-like"/>
</dbReference>
<dbReference type="NCBIfam" id="NF033564">
    <property type="entry name" value="transpos_ISAs1"/>
    <property type="match status" value="1"/>
</dbReference>
<feature type="domain" description="H repeat-associated protein N-terminal" evidence="2">
    <location>
        <begin position="11"/>
        <end position="98"/>
    </location>
</feature>
<dbReference type="InterPro" id="IPR047647">
    <property type="entry name" value="ISAs1_transpos"/>
</dbReference>
<sequence>MSNVISSGVTDFFASLDDPRRQTRNTRHNFHDILTIALCGMICSADDWTSIANFGEAKREWFETFLELPNGIPSHDTFNDVFAKLDPQQFQECFIEWAASLAKMLPDDVVAIDGKTLRRSFDKASSKPAIHMVSAWCTANEICLGQVKTEAKSNEITAIPQLLKMLDLEGALVTIDAMGCQRSIARDIRNKNADYLLGVKENQLSLHDAIHDQYLVAEETGFSTDFSDLAVPSTKPRHGVAVRCRVTQKLSTLGPLTEKWADIKSLVVIEVELDENGKKGLERRFYISSRSENAQYFLESTRKHWQIENKLHWVLDVAFREDDSRHRIGHSAENLATIRRIALNVLKNDKSIKLGIKNKRLKAGWTNDYLLKLIQDLGR</sequence>
<dbReference type="InterPro" id="IPR032806">
    <property type="entry name" value="YbfD_N"/>
</dbReference>
<evidence type="ECO:0000313" key="3">
    <source>
        <dbReference type="EMBL" id="GAA3979265.1"/>
    </source>
</evidence>
<proteinExistence type="predicted"/>
<reference evidence="4" key="1">
    <citation type="journal article" date="2019" name="Int. J. Syst. Evol. Microbiol.">
        <title>The Global Catalogue of Microorganisms (GCM) 10K type strain sequencing project: providing services to taxonomists for standard genome sequencing and annotation.</title>
        <authorList>
            <consortium name="The Broad Institute Genomics Platform"/>
            <consortium name="The Broad Institute Genome Sequencing Center for Infectious Disease"/>
            <person name="Wu L."/>
            <person name="Ma J."/>
        </authorList>
    </citation>
    <scope>NUCLEOTIDE SEQUENCE [LARGE SCALE GENOMIC DNA]</scope>
    <source>
        <strain evidence="4">JCM 17555</strain>
    </source>
</reference>
<evidence type="ECO:0000259" key="2">
    <source>
        <dbReference type="Pfam" id="PF13808"/>
    </source>
</evidence>
<keyword evidence="4" id="KW-1185">Reference proteome</keyword>
<dbReference type="InterPro" id="IPR002559">
    <property type="entry name" value="Transposase_11"/>
</dbReference>
<accession>A0ABP7QAH0</accession>
<name>A0ABP7QAH0_9GAMM</name>
<gene>
    <name evidence="3" type="ORF">GCM10022278_39770</name>
</gene>
<protein>
    <submittedName>
        <fullName evidence="3">ISAs1-like element ISEc26 family transposase</fullName>
    </submittedName>
</protein>
<dbReference type="PANTHER" id="PTHR30298">
    <property type="entry name" value="H REPEAT-ASSOCIATED PREDICTED TRANSPOSASE"/>
    <property type="match status" value="1"/>
</dbReference>
<evidence type="ECO:0000313" key="4">
    <source>
        <dbReference type="Proteomes" id="UP001501337"/>
    </source>
</evidence>
<organism evidence="3 4">
    <name type="scientific">Allohahella marinimesophila</name>
    <dbReference type="NCBI Taxonomy" id="1054972"/>
    <lineage>
        <taxon>Bacteria</taxon>
        <taxon>Pseudomonadati</taxon>
        <taxon>Pseudomonadota</taxon>
        <taxon>Gammaproteobacteria</taxon>
        <taxon>Oceanospirillales</taxon>
        <taxon>Hahellaceae</taxon>
        <taxon>Allohahella</taxon>
    </lineage>
</organism>
<dbReference type="RefSeq" id="WP_344809712.1">
    <property type="nucleotide sequence ID" value="NZ_BAABBO010000023.1"/>
</dbReference>